<evidence type="ECO:0000313" key="1">
    <source>
        <dbReference type="EMBL" id="GFS60427.1"/>
    </source>
</evidence>
<dbReference type="EMBL" id="BMAW01047373">
    <property type="protein sequence ID" value="GFS60427.1"/>
    <property type="molecule type" value="Genomic_DNA"/>
</dbReference>
<reference evidence="1" key="1">
    <citation type="submission" date="2020-08" db="EMBL/GenBank/DDBJ databases">
        <title>Multicomponent nature underlies the extraordinary mechanical properties of spider dragline silk.</title>
        <authorList>
            <person name="Kono N."/>
            <person name="Nakamura H."/>
            <person name="Mori M."/>
            <person name="Yoshida Y."/>
            <person name="Ohtoshi R."/>
            <person name="Malay A.D."/>
            <person name="Moran D.A.P."/>
            <person name="Tomita M."/>
            <person name="Numata K."/>
            <person name="Arakawa K."/>
        </authorList>
    </citation>
    <scope>NUCLEOTIDE SEQUENCE</scope>
</reference>
<proteinExistence type="predicted"/>
<evidence type="ECO:0000313" key="2">
    <source>
        <dbReference type="Proteomes" id="UP000887013"/>
    </source>
</evidence>
<sequence length="172" mass="19954">MCCDRRDESSQNRDIQNARSRFSRRKFRSREWHHTLSDTYRHATQTIPAVVSPLQMGPALELRHRRCSRSHKGKCFYPSAGIPVLESQQDFLSYGLVNIEHILLKSLVFLLECIHIPTIKMWTRPLPRTVLIPVAKKHYIGTRKNAKGVKEPIPHSSYHKVAGSFHQKHKVP</sequence>
<keyword evidence="2" id="KW-1185">Reference proteome</keyword>
<dbReference type="Proteomes" id="UP000887013">
    <property type="component" value="Unassembled WGS sequence"/>
</dbReference>
<dbReference type="AlphaFoldDB" id="A0A8X6K374"/>
<accession>A0A8X6K374</accession>
<comment type="caution">
    <text evidence="1">The sequence shown here is derived from an EMBL/GenBank/DDBJ whole genome shotgun (WGS) entry which is preliminary data.</text>
</comment>
<name>A0A8X6K374_NEPPI</name>
<protein>
    <submittedName>
        <fullName evidence="1">Uncharacterized protein</fullName>
    </submittedName>
</protein>
<organism evidence="1 2">
    <name type="scientific">Nephila pilipes</name>
    <name type="common">Giant wood spider</name>
    <name type="synonym">Nephila maculata</name>
    <dbReference type="NCBI Taxonomy" id="299642"/>
    <lineage>
        <taxon>Eukaryota</taxon>
        <taxon>Metazoa</taxon>
        <taxon>Ecdysozoa</taxon>
        <taxon>Arthropoda</taxon>
        <taxon>Chelicerata</taxon>
        <taxon>Arachnida</taxon>
        <taxon>Araneae</taxon>
        <taxon>Araneomorphae</taxon>
        <taxon>Entelegynae</taxon>
        <taxon>Araneoidea</taxon>
        <taxon>Nephilidae</taxon>
        <taxon>Nephila</taxon>
    </lineage>
</organism>
<gene>
    <name evidence="1" type="ORF">NPIL_378411</name>
</gene>